<sequence length="171" mass="20202">MKYFVNVLVDVLGAVYQAAGASLLIAVLIMCVYMLGRKQGVGPVARAWIWQFKESSWFRRHFFLVFYTCMLLFRTLFCRSVWGNPLENVIGIWGLHYNGQLYTENFENLILFMPFIIFLFWAREEKDHTKDKRIKEVLLNSFEISFCFSLGIETCQLFFENWNVSADRSFL</sequence>
<dbReference type="RefSeq" id="WP_005428423.1">
    <property type="nucleotide sequence ID" value="NZ_DS264340.1"/>
</dbReference>
<dbReference type="InterPro" id="IPR006976">
    <property type="entry name" value="VanZ-like"/>
</dbReference>
<gene>
    <name evidence="3" type="ORF">RUMOBE_00454</name>
</gene>
<dbReference type="EMBL" id="AAVO02000001">
    <property type="protein sequence ID" value="EDM89331.1"/>
    <property type="molecule type" value="Genomic_DNA"/>
</dbReference>
<accession>A5ZN87</accession>
<proteinExistence type="predicted"/>
<name>A5ZN87_9FIRM</name>
<dbReference type="AlphaFoldDB" id="A5ZN87"/>
<evidence type="ECO:0000313" key="4">
    <source>
        <dbReference type="Proteomes" id="UP000006002"/>
    </source>
</evidence>
<evidence type="ECO:0000256" key="1">
    <source>
        <dbReference type="SAM" id="Phobius"/>
    </source>
</evidence>
<feature type="domain" description="VanZ-like" evidence="2">
    <location>
        <begin position="87"/>
        <end position="167"/>
    </location>
</feature>
<feature type="transmembrane region" description="Helical" evidence="1">
    <location>
        <begin position="14"/>
        <end position="36"/>
    </location>
</feature>
<reference evidence="3 4" key="2">
    <citation type="submission" date="2007-04" db="EMBL/GenBank/DDBJ databases">
        <title>Draft genome sequence of Ruminococcus obeum (ATCC 29174).</title>
        <authorList>
            <person name="Sudarsanam P."/>
            <person name="Ley R."/>
            <person name="Guruge J."/>
            <person name="Turnbaugh P.J."/>
            <person name="Mahowald M."/>
            <person name="Liep D."/>
            <person name="Gordon J."/>
        </authorList>
    </citation>
    <scope>NUCLEOTIDE SEQUENCE [LARGE SCALE GENOMIC DNA]</scope>
    <source>
        <strain evidence="3 4">ATCC 29174</strain>
    </source>
</reference>
<dbReference type="Proteomes" id="UP000006002">
    <property type="component" value="Unassembled WGS sequence"/>
</dbReference>
<dbReference type="Pfam" id="PF04892">
    <property type="entry name" value="VanZ"/>
    <property type="match status" value="1"/>
</dbReference>
<dbReference type="HOGENOM" id="CLU_1358679_0_0_9"/>
<feature type="transmembrane region" description="Helical" evidence="1">
    <location>
        <begin position="105"/>
        <end position="122"/>
    </location>
</feature>
<keyword evidence="1" id="KW-0472">Membrane</keyword>
<feature type="transmembrane region" description="Helical" evidence="1">
    <location>
        <begin position="57"/>
        <end position="77"/>
    </location>
</feature>
<evidence type="ECO:0000259" key="2">
    <source>
        <dbReference type="Pfam" id="PF04892"/>
    </source>
</evidence>
<reference evidence="3 4" key="1">
    <citation type="submission" date="2007-03" db="EMBL/GenBank/DDBJ databases">
        <authorList>
            <person name="Fulton L."/>
            <person name="Clifton S."/>
            <person name="Fulton B."/>
            <person name="Xu J."/>
            <person name="Minx P."/>
            <person name="Pepin K.H."/>
            <person name="Johnson M."/>
            <person name="Thiruvilangam P."/>
            <person name="Bhonagiri V."/>
            <person name="Nash W.E."/>
            <person name="Mardis E.R."/>
            <person name="Wilson R.K."/>
        </authorList>
    </citation>
    <scope>NUCLEOTIDE SEQUENCE [LARGE SCALE GENOMIC DNA]</scope>
    <source>
        <strain evidence="3 4">ATCC 29174</strain>
    </source>
</reference>
<organism evidence="3 4">
    <name type="scientific">Blautia obeum ATCC 29174</name>
    <dbReference type="NCBI Taxonomy" id="411459"/>
    <lineage>
        <taxon>Bacteria</taxon>
        <taxon>Bacillati</taxon>
        <taxon>Bacillota</taxon>
        <taxon>Clostridia</taxon>
        <taxon>Lachnospirales</taxon>
        <taxon>Lachnospiraceae</taxon>
        <taxon>Blautia</taxon>
    </lineage>
</organism>
<dbReference type="eggNOG" id="ENOG5032QXV">
    <property type="taxonomic scope" value="Bacteria"/>
</dbReference>
<keyword evidence="1" id="KW-0812">Transmembrane</keyword>
<comment type="caution">
    <text evidence="3">The sequence shown here is derived from an EMBL/GenBank/DDBJ whole genome shotgun (WGS) entry which is preliminary data.</text>
</comment>
<protein>
    <recommendedName>
        <fullName evidence="2">VanZ-like domain-containing protein</fullName>
    </recommendedName>
</protein>
<keyword evidence="1" id="KW-1133">Transmembrane helix</keyword>
<evidence type="ECO:0000313" key="3">
    <source>
        <dbReference type="EMBL" id="EDM89331.1"/>
    </source>
</evidence>